<keyword evidence="1" id="KW-1003">Cell membrane</keyword>
<dbReference type="InterPro" id="IPR003810">
    <property type="entry name" value="Mntp/YtaF"/>
</dbReference>
<comment type="caution">
    <text evidence="6">The sequence shown here is derived from an EMBL/GenBank/DDBJ whole genome shotgun (WGS) entry which is preliminary data.</text>
</comment>
<feature type="transmembrane region" description="Helical" evidence="5">
    <location>
        <begin position="141"/>
        <end position="162"/>
    </location>
</feature>
<proteinExistence type="predicted"/>
<gene>
    <name evidence="6" type="ORF">IAA55_03695</name>
</gene>
<dbReference type="Proteomes" id="UP000823912">
    <property type="component" value="Unassembled WGS sequence"/>
</dbReference>
<evidence type="ECO:0000313" key="6">
    <source>
        <dbReference type="EMBL" id="HIR70365.1"/>
    </source>
</evidence>
<keyword evidence="2 5" id="KW-0812">Transmembrane</keyword>
<organism evidence="6 7">
    <name type="scientific">Candidatus Pullilachnospira gallistercoris</name>
    <dbReference type="NCBI Taxonomy" id="2840911"/>
    <lineage>
        <taxon>Bacteria</taxon>
        <taxon>Bacillati</taxon>
        <taxon>Bacillota</taxon>
        <taxon>Clostridia</taxon>
        <taxon>Lachnospirales</taxon>
        <taxon>Lachnospiraceae</taxon>
        <taxon>Lachnospiraceae incertae sedis</taxon>
        <taxon>Candidatus Pullilachnospira</taxon>
    </lineage>
</organism>
<evidence type="ECO:0000256" key="1">
    <source>
        <dbReference type="ARBA" id="ARBA00022475"/>
    </source>
</evidence>
<feature type="transmembrane region" description="Helical" evidence="5">
    <location>
        <begin position="169"/>
        <end position="191"/>
    </location>
</feature>
<reference evidence="6" key="1">
    <citation type="submission" date="2020-10" db="EMBL/GenBank/DDBJ databases">
        <authorList>
            <person name="Gilroy R."/>
        </authorList>
    </citation>
    <scope>NUCLEOTIDE SEQUENCE</scope>
    <source>
        <strain evidence="6">ChiSjej5B23-6657</strain>
    </source>
</reference>
<feature type="transmembrane region" description="Helical" evidence="5">
    <location>
        <begin position="73"/>
        <end position="91"/>
    </location>
</feature>
<keyword evidence="3 5" id="KW-1133">Transmembrane helix</keyword>
<dbReference type="Pfam" id="PF02659">
    <property type="entry name" value="Mntp"/>
    <property type="match status" value="1"/>
</dbReference>
<evidence type="ECO:0000313" key="7">
    <source>
        <dbReference type="Proteomes" id="UP000823912"/>
    </source>
</evidence>
<evidence type="ECO:0000256" key="5">
    <source>
        <dbReference type="SAM" id="Phobius"/>
    </source>
</evidence>
<feature type="transmembrane region" description="Helical" evidence="5">
    <location>
        <begin position="35"/>
        <end position="53"/>
    </location>
</feature>
<dbReference type="PANTHER" id="PTHR35529:SF2">
    <property type="entry name" value="SPORULATION PROTEIN YTAF-RELATED"/>
    <property type="match status" value="1"/>
</dbReference>
<evidence type="ECO:0000256" key="4">
    <source>
        <dbReference type="ARBA" id="ARBA00023136"/>
    </source>
</evidence>
<protein>
    <submittedName>
        <fullName evidence="6">Manganese efflux pump</fullName>
    </submittedName>
</protein>
<dbReference type="EMBL" id="DVHM01000057">
    <property type="protein sequence ID" value="HIR70365.1"/>
    <property type="molecule type" value="Genomic_DNA"/>
</dbReference>
<dbReference type="AlphaFoldDB" id="A0A9D1E8N3"/>
<dbReference type="PANTHER" id="PTHR35529">
    <property type="entry name" value="MANGANESE EFFLUX PUMP MNTP-RELATED"/>
    <property type="match status" value="1"/>
</dbReference>
<evidence type="ECO:0000256" key="2">
    <source>
        <dbReference type="ARBA" id="ARBA00022692"/>
    </source>
</evidence>
<feature type="transmembrane region" description="Helical" evidence="5">
    <location>
        <begin position="112"/>
        <end position="135"/>
    </location>
</feature>
<evidence type="ECO:0000256" key="3">
    <source>
        <dbReference type="ARBA" id="ARBA00022989"/>
    </source>
</evidence>
<accession>A0A9D1E8N3</accession>
<keyword evidence="4 5" id="KW-0472">Membrane</keyword>
<sequence>MNLLENILIVAGISLDIFAAMEIEGAMLAVVKRKTLIIACALVALLQMIFYFAGYFVCYHLVKSGILERAQEWGYIISIIVFTAIGIKLLVKGLKKELIHERRQDDLNVRKYVGIITVTSFCTLAAGCACGLVGVTVWVMLLVILICSVLVTVGGVYAGYHFGFDNKLYLYYGGAVLLWIAGVEILLRAVLHWF</sequence>
<reference evidence="6" key="2">
    <citation type="journal article" date="2021" name="PeerJ">
        <title>Extensive microbial diversity within the chicken gut microbiome revealed by metagenomics and culture.</title>
        <authorList>
            <person name="Gilroy R."/>
            <person name="Ravi A."/>
            <person name="Getino M."/>
            <person name="Pursley I."/>
            <person name="Horton D.L."/>
            <person name="Alikhan N.F."/>
            <person name="Baker D."/>
            <person name="Gharbi K."/>
            <person name="Hall N."/>
            <person name="Watson M."/>
            <person name="Adriaenssens E.M."/>
            <person name="Foster-Nyarko E."/>
            <person name="Jarju S."/>
            <person name="Secka A."/>
            <person name="Antonio M."/>
            <person name="Oren A."/>
            <person name="Chaudhuri R.R."/>
            <person name="La Ragione R."/>
            <person name="Hildebrand F."/>
            <person name="Pallen M.J."/>
        </authorList>
    </citation>
    <scope>NUCLEOTIDE SEQUENCE</scope>
    <source>
        <strain evidence="6">ChiSjej5B23-6657</strain>
    </source>
</reference>
<feature type="transmembrane region" description="Helical" evidence="5">
    <location>
        <begin position="6"/>
        <end position="23"/>
    </location>
</feature>
<name>A0A9D1E8N3_9FIRM</name>